<comment type="caution">
    <text evidence="1">The sequence shown here is derived from an EMBL/GenBank/DDBJ whole genome shotgun (WGS) entry which is preliminary data.</text>
</comment>
<dbReference type="Proteomes" id="UP001189429">
    <property type="component" value="Unassembled WGS sequence"/>
</dbReference>
<evidence type="ECO:0000313" key="1">
    <source>
        <dbReference type="EMBL" id="CAK0816860.1"/>
    </source>
</evidence>
<reference evidence="1" key="1">
    <citation type="submission" date="2023-10" db="EMBL/GenBank/DDBJ databases">
        <authorList>
            <person name="Chen Y."/>
            <person name="Shah S."/>
            <person name="Dougan E. K."/>
            <person name="Thang M."/>
            <person name="Chan C."/>
        </authorList>
    </citation>
    <scope>NUCLEOTIDE SEQUENCE [LARGE SCALE GENOMIC DNA]</scope>
</reference>
<organism evidence="1 2">
    <name type="scientific">Prorocentrum cordatum</name>
    <dbReference type="NCBI Taxonomy" id="2364126"/>
    <lineage>
        <taxon>Eukaryota</taxon>
        <taxon>Sar</taxon>
        <taxon>Alveolata</taxon>
        <taxon>Dinophyceae</taxon>
        <taxon>Prorocentrales</taxon>
        <taxon>Prorocentraceae</taxon>
        <taxon>Prorocentrum</taxon>
    </lineage>
</organism>
<sequence length="219" mass="22420">MQPSEATGLPTAGRSARQAFVPCRRGGETPPYGRARLAVASGAGDLCALRGVLGGAAPADSQGLAAGVRFAACRASAEFRRGQVNATACAELADLRWDGGQGLEACAQGGDAEALLSGGAYGEAITRTMSRTRYASGLPAIFLDGDPLTCPRADLCDSVWTEAGHEDLERPGSLLAVVCSRLSSAPPACEAAASEAVPADLEKCENCAEVGRFRWGSDC</sequence>
<dbReference type="EMBL" id="CAUYUJ010006290">
    <property type="protein sequence ID" value="CAK0816860.1"/>
    <property type="molecule type" value="Genomic_DNA"/>
</dbReference>
<gene>
    <name evidence="1" type="ORF">PCOR1329_LOCUS19632</name>
</gene>
<keyword evidence="2" id="KW-1185">Reference proteome</keyword>
<evidence type="ECO:0000313" key="2">
    <source>
        <dbReference type="Proteomes" id="UP001189429"/>
    </source>
</evidence>
<protein>
    <submittedName>
        <fullName evidence="1">Uncharacterized protein</fullName>
    </submittedName>
</protein>
<name>A0ABN9RD06_9DINO</name>
<accession>A0ABN9RD06</accession>
<feature type="non-terminal residue" evidence="1">
    <location>
        <position position="219"/>
    </location>
</feature>
<proteinExistence type="predicted"/>